<organism evidence="9 10">
    <name type="scientific">Cyberlindnera jadinii (strain ATCC 18201 / CBS 1600 / BCRC 20928 / JCM 3617 / NBRC 0987 / NRRL Y-1542)</name>
    <name type="common">Torula yeast</name>
    <name type="synonym">Candida utilis</name>
    <dbReference type="NCBI Taxonomy" id="983966"/>
    <lineage>
        <taxon>Eukaryota</taxon>
        <taxon>Fungi</taxon>
        <taxon>Dikarya</taxon>
        <taxon>Ascomycota</taxon>
        <taxon>Saccharomycotina</taxon>
        <taxon>Saccharomycetes</taxon>
        <taxon>Phaffomycetales</taxon>
        <taxon>Phaffomycetaceae</taxon>
        <taxon>Cyberlindnera</taxon>
    </lineage>
</organism>
<dbReference type="InterPro" id="IPR057672">
    <property type="entry name" value="TPR_IPO4/5"/>
</dbReference>
<dbReference type="Pfam" id="PF25574">
    <property type="entry name" value="TPR_IMB1"/>
    <property type="match status" value="1"/>
</dbReference>
<dbReference type="AlphaFoldDB" id="A0A0H5C5Y7"/>
<protein>
    <recommendedName>
        <fullName evidence="8">Importin N-terminal domain-containing protein</fullName>
    </recommendedName>
</protein>
<keyword evidence="3" id="KW-0813">Transport</keyword>
<evidence type="ECO:0000256" key="3">
    <source>
        <dbReference type="ARBA" id="ARBA00022448"/>
    </source>
</evidence>
<evidence type="ECO:0000256" key="6">
    <source>
        <dbReference type="ARBA" id="ARBA00022927"/>
    </source>
</evidence>
<gene>
    <name evidence="9" type="ORF">BN1211_4194</name>
</gene>
<reference evidence="10" key="1">
    <citation type="journal article" date="2015" name="J. Biotechnol.">
        <title>The structure of the Cyberlindnera jadinii genome and its relation to Candida utilis analyzed by the occurrence of single nucleotide polymorphisms.</title>
        <authorList>
            <person name="Rupp O."/>
            <person name="Brinkrolf K."/>
            <person name="Buerth C."/>
            <person name="Kunigo M."/>
            <person name="Schneider J."/>
            <person name="Jaenicke S."/>
            <person name="Goesmann A."/>
            <person name="Puehler A."/>
            <person name="Jaeger K.-E."/>
            <person name="Ernst J.F."/>
        </authorList>
    </citation>
    <scope>NUCLEOTIDE SEQUENCE [LARGE SCALE GENOMIC DNA]</scope>
    <source>
        <strain evidence="10">ATCC 18201 / CBS 1600 / BCRC 20928 / JCM 3617 / NBRC 0987 / NRRL Y-1542</strain>
    </source>
</reference>
<evidence type="ECO:0000256" key="4">
    <source>
        <dbReference type="ARBA" id="ARBA00022490"/>
    </source>
</evidence>
<evidence type="ECO:0000259" key="8">
    <source>
        <dbReference type="PROSITE" id="PS50166"/>
    </source>
</evidence>
<accession>A0A0H5C5Y7</accession>
<name>A0A0H5C5Y7_CYBJN</name>
<dbReference type="Gene3D" id="1.25.10.10">
    <property type="entry name" value="Leucine-rich Repeat Variant"/>
    <property type="match status" value="1"/>
</dbReference>
<comment type="subcellular location">
    <subcellularLocation>
        <location evidence="2">Cytoplasm</location>
    </subcellularLocation>
    <subcellularLocation>
        <location evidence="1">Nucleus</location>
    </subcellularLocation>
</comment>
<evidence type="ECO:0000313" key="9">
    <source>
        <dbReference type="EMBL" id="CEP23575.1"/>
    </source>
</evidence>
<evidence type="ECO:0000256" key="5">
    <source>
        <dbReference type="ARBA" id="ARBA00022737"/>
    </source>
</evidence>
<dbReference type="GO" id="GO:0005737">
    <property type="term" value="C:cytoplasm"/>
    <property type="evidence" value="ECO:0007669"/>
    <property type="project" value="UniProtKB-SubCell"/>
</dbReference>
<evidence type="ECO:0000256" key="2">
    <source>
        <dbReference type="ARBA" id="ARBA00004496"/>
    </source>
</evidence>
<feature type="domain" description="Importin N-terminal" evidence="8">
    <location>
        <begin position="30"/>
        <end position="97"/>
    </location>
</feature>
<dbReference type="Pfam" id="PF03810">
    <property type="entry name" value="IBN_N"/>
    <property type="match status" value="1"/>
</dbReference>
<dbReference type="SUPFAM" id="SSF48371">
    <property type="entry name" value="ARM repeat"/>
    <property type="match status" value="2"/>
</dbReference>
<evidence type="ECO:0000313" key="10">
    <source>
        <dbReference type="Proteomes" id="UP000038830"/>
    </source>
</evidence>
<keyword evidence="6" id="KW-0653">Protein transport</keyword>
<sequence>MSAINNAFVTTLEETLQQATQPDSRVIKAATNKLNNELYVSPEALPSMLYILQSNGSEQIRMLASVEGRKLVDKHWDALDVSTKQQIKENVVVIAFSEASKAIRHQIAHIISAIASAESEDGKPWSDLVQLLATASTDDNNVPGKETALFILVSLLKTGMPELAQGITSFIELFSKTIHDPSSLEVRVQSLFALSNVAEIADEFIDSQPQVGGLFKATIPAMVDVLKDVMAANDDENTKEVFNCFNDFLMLDAKMLGDDIIGLLQIMIEISANTQIDEEIRGYALKFLLSAVNFRKNKISSKKLGKDITLVALKIVSEPVDAETELEDDDDDNENEESTPSRLALRLIDVASTVLPLSQVVGTIFEQLPHLLESSNLFERRAGFLAVGYAVSGAPDFYSTKLDKILTGLVAGLKDTEILVRLAALRALAMLIIDLKDLISVHYETLLPLIIEIIDSASNVTIYKYGCISLDGLIEFMSIEGITKYLEPLMNKLFHMLQVTTENPKLRAIIVSAIGSTAYAAGTSFIPYFAKSVETLQPFIQDAGNVEGLSVDDIELRALTFENISTMARAVKSESFSQVASPLIDSAYVAITCDTSRLREAGYIFISNMAKVYGKEFAPYLHNIMPQIYSTLQQEEITFGGEDDEEEFDEANAEDLMDKVQVRTGITLEKEMAAIALSELAFGTKELFAPYVEESVTELSQQSADSYGMRETALASLWKVVDAMTSTVLEKKQYPKGIPQSSYVPEQISALIQKTRDLSIDSLASEYEFSMVCSVLETFSNLISKYGAIILINDGDLSSLEQLCNELISLLKGEHLCQSLDDDELEEDEDSSEMDSLIIDSALEVLVALSEALGADFNRVFEPFKPLVLTLVKSKDKNKKVSAVGAIADIAANVKESNPDTDEMLQLLLTCLQNDKSIEVRGNAAYGIGILIFNSANDYSSAYATIFNLLSKLLTKVQKQETSAAIDDEETHDAVNRAYANACGCVSRLALKQQASTPLNIVLPILFEHLPLQTAYEEYGPIYELIIKLYQNGNEEIVPYTPNVIELLSHVFDKEQTTDKLESESTLGREENIDASRQFQAPGSKQHVVELLKFLESKFPGTVSQNAVLAKYL</sequence>
<dbReference type="GO" id="GO:0005634">
    <property type="term" value="C:nucleus"/>
    <property type="evidence" value="ECO:0007669"/>
    <property type="project" value="UniProtKB-ARBA"/>
</dbReference>
<dbReference type="GO" id="GO:0006606">
    <property type="term" value="P:protein import into nucleus"/>
    <property type="evidence" value="ECO:0007669"/>
    <property type="project" value="InterPro"/>
</dbReference>
<keyword evidence="4" id="KW-0963">Cytoplasm</keyword>
<dbReference type="EMBL" id="CDQK01000004">
    <property type="protein sequence ID" value="CEP23575.1"/>
    <property type="molecule type" value="Genomic_DNA"/>
</dbReference>
<dbReference type="PANTHER" id="PTHR10527">
    <property type="entry name" value="IMPORTIN BETA"/>
    <property type="match status" value="1"/>
</dbReference>
<evidence type="ECO:0000256" key="1">
    <source>
        <dbReference type="ARBA" id="ARBA00004123"/>
    </source>
</evidence>
<evidence type="ECO:0000256" key="7">
    <source>
        <dbReference type="ARBA" id="ARBA00023242"/>
    </source>
</evidence>
<keyword evidence="5" id="KW-0677">Repeat</keyword>
<dbReference type="InterPro" id="IPR040122">
    <property type="entry name" value="Importin_beta"/>
</dbReference>
<keyword evidence="7" id="KW-0539">Nucleus</keyword>
<dbReference type="GO" id="GO:0031267">
    <property type="term" value="F:small GTPase binding"/>
    <property type="evidence" value="ECO:0007669"/>
    <property type="project" value="InterPro"/>
</dbReference>
<dbReference type="Pfam" id="PF25780">
    <property type="entry name" value="TPR_IPO5"/>
    <property type="match status" value="1"/>
</dbReference>
<dbReference type="InterPro" id="IPR016024">
    <property type="entry name" value="ARM-type_fold"/>
</dbReference>
<dbReference type="Proteomes" id="UP000038830">
    <property type="component" value="Unassembled WGS sequence"/>
</dbReference>
<dbReference type="InterPro" id="IPR001494">
    <property type="entry name" value="Importin-beta_N"/>
</dbReference>
<dbReference type="InterPro" id="IPR011989">
    <property type="entry name" value="ARM-like"/>
</dbReference>
<proteinExistence type="predicted"/>
<dbReference type="InterPro" id="IPR058584">
    <property type="entry name" value="IMB1_TNPO1-like_TPR"/>
</dbReference>
<dbReference type="SMART" id="SM00913">
    <property type="entry name" value="IBN_N"/>
    <property type="match status" value="1"/>
</dbReference>
<dbReference type="PROSITE" id="PS50166">
    <property type="entry name" value="IMPORTIN_B_NT"/>
    <property type="match status" value="1"/>
</dbReference>